<dbReference type="Proteomes" id="UP000814140">
    <property type="component" value="Unassembled WGS sequence"/>
</dbReference>
<accession>A0ACB8T1C4</accession>
<name>A0ACB8T1C4_9AGAM</name>
<evidence type="ECO:0000313" key="2">
    <source>
        <dbReference type="Proteomes" id="UP000814140"/>
    </source>
</evidence>
<keyword evidence="2" id="KW-1185">Reference proteome</keyword>
<organism evidence="1 2">
    <name type="scientific">Artomyces pyxidatus</name>
    <dbReference type="NCBI Taxonomy" id="48021"/>
    <lineage>
        <taxon>Eukaryota</taxon>
        <taxon>Fungi</taxon>
        <taxon>Dikarya</taxon>
        <taxon>Basidiomycota</taxon>
        <taxon>Agaricomycotina</taxon>
        <taxon>Agaricomycetes</taxon>
        <taxon>Russulales</taxon>
        <taxon>Auriscalpiaceae</taxon>
        <taxon>Artomyces</taxon>
    </lineage>
</organism>
<protein>
    <submittedName>
        <fullName evidence="1">Uncharacterized protein</fullName>
    </submittedName>
</protein>
<reference evidence="1" key="1">
    <citation type="submission" date="2021-03" db="EMBL/GenBank/DDBJ databases">
        <authorList>
            <consortium name="DOE Joint Genome Institute"/>
            <person name="Ahrendt S."/>
            <person name="Looney B.P."/>
            <person name="Miyauchi S."/>
            <person name="Morin E."/>
            <person name="Drula E."/>
            <person name="Courty P.E."/>
            <person name="Chicoki N."/>
            <person name="Fauchery L."/>
            <person name="Kohler A."/>
            <person name="Kuo A."/>
            <person name="Labutti K."/>
            <person name="Pangilinan J."/>
            <person name="Lipzen A."/>
            <person name="Riley R."/>
            <person name="Andreopoulos W."/>
            <person name="He G."/>
            <person name="Johnson J."/>
            <person name="Barry K.W."/>
            <person name="Grigoriev I.V."/>
            <person name="Nagy L."/>
            <person name="Hibbett D."/>
            <person name="Henrissat B."/>
            <person name="Matheny P.B."/>
            <person name="Labbe J."/>
            <person name="Martin F."/>
        </authorList>
    </citation>
    <scope>NUCLEOTIDE SEQUENCE</scope>
    <source>
        <strain evidence="1">HHB10654</strain>
    </source>
</reference>
<reference evidence="1" key="2">
    <citation type="journal article" date="2022" name="New Phytol.">
        <title>Evolutionary transition to the ectomycorrhizal habit in the genomes of a hyperdiverse lineage of mushroom-forming fungi.</title>
        <authorList>
            <person name="Looney B."/>
            <person name="Miyauchi S."/>
            <person name="Morin E."/>
            <person name="Drula E."/>
            <person name="Courty P.E."/>
            <person name="Kohler A."/>
            <person name="Kuo A."/>
            <person name="LaButti K."/>
            <person name="Pangilinan J."/>
            <person name="Lipzen A."/>
            <person name="Riley R."/>
            <person name="Andreopoulos W."/>
            <person name="He G."/>
            <person name="Johnson J."/>
            <person name="Nolan M."/>
            <person name="Tritt A."/>
            <person name="Barry K.W."/>
            <person name="Grigoriev I.V."/>
            <person name="Nagy L.G."/>
            <person name="Hibbett D."/>
            <person name="Henrissat B."/>
            <person name="Matheny P.B."/>
            <person name="Labbe J."/>
            <person name="Martin F.M."/>
        </authorList>
    </citation>
    <scope>NUCLEOTIDE SEQUENCE</scope>
    <source>
        <strain evidence="1">HHB10654</strain>
    </source>
</reference>
<dbReference type="EMBL" id="MU277208">
    <property type="protein sequence ID" value="KAI0062282.1"/>
    <property type="molecule type" value="Genomic_DNA"/>
</dbReference>
<gene>
    <name evidence="1" type="ORF">BV25DRAFT_1945461</name>
</gene>
<sequence>MEYHAFASLAHFRILLVPVGSISRSTFDNWASEIRTLETIRLSDIPPGTKDEKARFMPSPKSKGHLHLSFPSHPPPISHASMSLFRPSHFPLGVIGIASCSHTDSLSSISAEFNAAMTDLFPVQSIFPLAKNCFVFEEGDGTTHLNLGDHLPGLVIIPSMMGNKKENIETLLADLCSNILAEFSTVLQTLESPLGNEYLNASLFPFLPSSSDLPLPMVDDEPESTTPLPSYNSQPELSGAPRRGSAPMLALKRNSSTGPGTITSVPRRTTLGVANARKRQSGIGAASSHGRLFKVLGDFFILAGRTEDAAVWYTEAIALFKTAADNVWHASALEGLATVAVLEAWSSGQGLQASMSNSKEPWSEVSDRLEQAVTLYSRTNPTSDPDHRYDLLAYLYTVAILRHSSLLFATWSSKGWGPLAFSALLHPGPTPYLPPTLMHADSHLLINRDRLSTISGVSRTQISAVLSQAHGPWLLHLGHRERIVILEAMASMYSSIGYHRREAYILREVVGCVMDLVVCGRDEAASANSVGLAITFTGSEGQTQLGGKGAVGIKATEKADGNESILRLVKYICNVHGVDLDTVKLIDFALQRDSVDGETENSIMQRGDPEDILEDPYGWPELQIGIVREAIAVAEALPVDPPAVAQFSLSALKCLHGVFSEDDQYYMYATASRALTDARRRGDTRSVDYWSGQPVVSIELLPLPSGRLVIENPVSILAQRLSREVGVLPRLDPFLYNPRKALTAQGRSLVVKDELLEFVVTLRNPYVFNLDIQSVSLSTSGVRFEAKSISLSIPANSYHSITMVGTPKESGMLVIRGCFVQAPGGVSCEFLLPVSTTEEEDRKSRRRSAIACESGRSKYGGLESRPWGKDGKRISTVGGTVPNLPTPKFLECKVVPEQPLLRIRWSSLTHGAVMLYDGEKSTLRLTLENVSSLPIDFLRLTFDDSTIGPAQTALAEGDLSVYDAYETEYELINRPVFSWSRDQENTEILPGRKVVVVVTCMGKVGCTSGGIYMSYSHVHRRQSSLQEPSDIFHTRQLSYPVLVTVYHMLECHGMDILPFEAEEYLDIARSNDEHGQASGNSIRPLLRDVEEDGWCLFSIDVRNTYGLPFEVTFERVQKDSPSASTTRMVAPGSMTRILLPIKKMLLAEEIASQAIPTLSDRQFVVNKSSLTSAEEKAQRELFWYREELFKCIRGRWREAGGTRSGELSLRQQRLTLPMLETLRTETARVHMALYHRSDDEASPWQNVDRRDGKYLPKPYEYAYLRTRVTNLSLGPLLLSLDLSMDPSDHVIQEGILSDIPLGRLGHGETQEVETPLCFVSCGRFEMHADVRILGTRHEEGKVGFGILKAVVDDD</sequence>
<proteinExistence type="predicted"/>
<comment type="caution">
    <text evidence="1">The sequence shown here is derived from an EMBL/GenBank/DDBJ whole genome shotgun (WGS) entry which is preliminary data.</text>
</comment>
<evidence type="ECO:0000313" key="1">
    <source>
        <dbReference type="EMBL" id="KAI0062282.1"/>
    </source>
</evidence>